<feature type="domain" description="Dermonecrotic toxin N-terminal" evidence="2">
    <location>
        <begin position="76"/>
        <end position="336"/>
    </location>
</feature>
<gene>
    <name evidence="3" type="ORF">KJF94_02050</name>
</gene>
<dbReference type="RefSeq" id="WP_214380834.1">
    <property type="nucleotide sequence ID" value="NZ_CP075566.1"/>
</dbReference>
<feature type="region of interest" description="Disordered" evidence="1">
    <location>
        <begin position="1084"/>
        <end position="1109"/>
    </location>
</feature>
<sequence length="1495" mass="165954">MAAFALTARLCTTTPVFRYHNLKALELTDPGSVHRHHGSDVPSLFKEDTVNSTENTALPDSSDMLALKALVPALVEACPDMYEMARGIAKDILVKHGITTLEPEQVYYHRFHLAQSSSKTFTGWEHLYETPKESMTLPQLVIQRFSVHDQDNADLLDLNGGFYSVGADAGNYNETNEVRLHGNEVLKDFWAINFSDLYKNKVASFWKKHDKTYRALAKCTFLAKAMEDREGGRLSDENFKTVIKAVASNVSWPVTRQMLESEAPVSNGLRVTLLKVGDFVATDILCIVDDNGRQILYVPGEIWGFHSLETPRDVHWWILSAIKGSSDRQRFMAHFQVADHDITQDAPTRQQSKLDWLALVNPLAKPVNSLVSLMFREPHIENVGLTHVLDLLFNAWHVNDHHLIDHASSSVTQDAFTFLSDAVHARMISDSNYMLYSNGDLRKKLWVGYLNAFGRMFGPLAAVGWPVALAVVGAGIANVGLNIDQAVNGKTPGERKAGVTGAIVAAIDTVFNATFIKGSGRLPAIAEAEAFIAPEEQLSENAIARAAIPKLEEIVPQRVLPPEPQDYLDAFKTEITEATRQDFVEQKLRNIILTPSGKTYIYMRRAGQDGFYQVRYVGQMKRWVIIDPANPYSFYRNVPVRQNEALQWEPVPRSEAGAGLSGGGKIFGLKPWGQSASPLPKVEIPPTSYELPEQSKAAMTPLAEGRTEAFPLDAKDASERPFHAFRDLRRGLYDDAITFYADPSVPPRPAIAPIKPSTSSKDIFKRLLADAPGLVVGQERSSISGQQLLIDNMQVLSKQKIKTLYLDRLLTDIHQADLDLLHESGKMPESLERYLTELDATRGTDLTGRYGYMDLVRTAQKNHIRVQAIDCMASARFPRMDHTAPDSTQKMMNYFSDTIISIDQTARGAHKWVALMDETRVNTFDDVAGLSELTGTPGLRIEDVPAGKTAGMEQDPGKKMLDELGFPLGEVKSDLRLRLHALPPVTTARTVEQALPGRGMFTIQEVSGKPQLYHRSGSGALVTTDIQKDKGGLFIVYPRWSASGRHFDNIQQLSDALQEQGMTRIRVRIDAQTKPGVTQIESETVATPDGSVAQDPALPAPKTPLVTSPYDVPPKWRANLKNAAGGFQDKLLPDSVDVTHNNEAFQHFKGIRKRLYEDAARFYADPQLPPRPDMPSLDPHVTQGPFIRIFFEESQGLVIGESHAGIGSKQFLIDNMQALAEQSVKTLYMEHLLTDFHQAALDAFAETSVMPRDVETYLTGLDAGHLTDPLERYTFLTLVREANKHGIRIQAIDSMASYRLSGMRVRDATARHKMMNFHARTIIRADQAARGSHKWIALMGNSHSNIYQGVAGVSELEGVFGLRVEDVAEGLSNGIEPDPGINFTNDLGESEGFVQGDLRLQVETPWVLRTSSEIDTLLSRPGMYTLKREPGNTLIVHRGRNNVLVSTPLISESGRVFIERPSWPEVDGKRFESVAALLEALKEMGLTLAGWSKPL</sequence>
<proteinExistence type="predicted"/>
<dbReference type="CDD" id="cd14729">
    <property type="entry name" value="RtxA-like"/>
    <property type="match status" value="2"/>
</dbReference>
<dbReference type="Proteomes" id="UP000681155">
    <property type="component" value="Chromosome"/>
</dbReference>
<reference evidence="3 4" key="1">
    <citation type="submission" date="2021-05" db="EMBL/GenBank/DDBJ databases">
        <title>Complete genome of the cytokinin-producing biocontrol strain Pseudomonas fluorescens G20-18.</title>
        <authorList>
            <person name="Nielsen T.K."/>
            <person name="Mekureyaw M.F."/>
            <person name="Hansen L.H."/>
            <person name="Nicolaisen M.H."/>
            <person name="Roitsch T.G."/>
            <person name="Hennessy R.C."/>
        </authorList>
    </citation>
    <scope>NUCLEOTIDE SEQUENCE [LARGE SCALE GENOMIC DNA]</scope>
    <source>
        <strain evidence="3 4">G20-18</strain>
    </source>
</reference>
<dbReference type="EMBL" id="CP075566">
    <property type="protein sequence ID" value="QVW24388.1"/>
    <property type="molecule type" value="Genomic_DNA"/>
</dbReference>
<dbReference type="Gene3D" id="3.40.50.11550">
    <property type="match status" value="2"/>
</dbReference>
<evidence type="ECO:0000313" key="4">
    <source>
        <dbReference type="Proteomes" id="UP000681155"/>
    </source>
</evidence>
<accession>A0ABX8F094</accession>
<evidence type="ECO:0000256" key="1">
    <source>
        <dbReference type="SAM" id="MobiDB-lite"/>
    </source>
</evidence>
<dbReference type="InterPro" id="IPR046673">
    <property type="entry name" value="ToxA_N"/>
</dbReference>
<dbReference type="SUPFAM" id="SSF159501">
    <property type="entry name" value="EreA/ChaN-like"/>
    <property type="match status" value="2"/>
</dbReference>
<name>A0ABX8F094_9PSED</name>
<dbReference type="Pfam" id="PF20178">
    <property type="entry name" value="ToxA_N"/>
    <property type="match status" value="1"/>
</dbReference>
<protein>
    <submittedName>
        <fullName evidence="3">Membrane-targeted effector domain-containing toxin</fullName>
    </submittedName>
</protein>
<evidence type="ECO:0000313" key="3">
    <source>
        <dbReference type="EMBL" id="QVW24388.1"/>
    </source>
</evidence>
<evidence type="ECO:0000259" key="2">
    <source>
        <dbReference type="Pfam" id="PF20178"/>
    </source>
</evidence>
<keyword evidence="4" id="KW-1185">Reference proteome</keyword>
<organism evidence="3 4">
    <name type="scientific">Pseudomonas hormoni</name>
    <dbReference type="NCBI Taxonomy" id="3093767"/>
    <lineage>
        <taxon>Bacteria</taxon>
        <taxon>Pseudomonadati</taxon>
        <taxon>Pseudomonadota</taxon>
        <taxon>Gammaproteobacteria</taxon>
        <taxon>Pseudomonadales</taxon>
        <taxon>Pseudomonadaceae</taxon>
        <taxon>Pseudomonas</taxon>
    </lineage>
</organism>